<comment type="caution">
    <text evidence="2">The sequence shown here is derived from an EMBL/GenBank/DDBJ whole genome shotgun (WGS) entry which is preliminary data.</text>
</comment>
<name>A0AAV9HDA7_9PEZI</name>
<evidence type="ECO:0008006" key="4">
    <source>
        <dbReference type="Google" id="ProtNLM"/>
    </source>
</evidence>
<keyword evidence="1" id="KW-0812">Transmembrane</keyword>
<dbReference type="Proteomes" id="UP001321749">
    <property type="component" value="Unassembled WGS sequence"/>
</dbReference>
<protein>
    <recommendedName>
        <fullName evidence="4">Secreted protein</fullName>
    </recommendedName>
</protein>
<accession>A0AAV9HDA7</accession>
<keyword evidence="3" id="KW-1185">Reference proteome</keyword>
<feature type="transmembrane region" description="Helical" evidence="1">
    <location>
        <begin position="6"/>
        <end position="30"/>
    </location>
</feature>
<dbReference type="EMBL" id="MU865084">
    <property type="protein sequence ID" value="KAK4458055.1"/>
    <property type="molecule type" value="Genomic_DNA"/>
</dbReference>
<evidence type="ECO:0000313" key="3">
    <source>
        <dbReference type="Proteomes" id="UP001321749"/>
    </source>
</evidence>
<proteinExistence type="predicted"/>
<reference evidence="2" key="1">
    <citation type="journal article" date="2023" name="Mol. Phylogenet. Evol.">
        <title>Genome-scale phylogeny and comparative genomics of the fungal order Sordariales.</title>
        <authorList>
            <person name="Hensen N."/>
            <person name="Bonometti L."/>
            <person name="Westerberg I."/>
            <person name="Brannstrom I.O."/>
            <person name="Guillou S."/>
            <person name="Cros-Aarteil S."/>
            <person name="Calhoun S."/>
            <person name="Haridas S."/>
            <person name="Kuo A."/>
            <person name="Mondo S."/>
            <person name="Pangilinan J."/>
            <person name="Riley R."/>
            <person name="LaButti K."/>
            <person name="Andreopoulos B."/>
            <person name="Lipzen A."/>
            <person name="Chen C."/>
            <person name="Yan M."/>
            <person name="Daum C."/>
            <person name="Ng V."/>
            <person name="Clum A."/>
            <person name="Steindorff A."/>
            <person name="Ohm R.A."/>
            <person name="Martin F."/>
            <person name="Silar P."/>
            <person name="Natvig D.O."/>
            <person name="Lalanne C."/>
            <person name="Gautier V."/>
            <person name="Ament-Velasquez S.L."/>
            <person name="Kruys A."/>
            <person name="Hutchinson M.I."/>
            <person name="Powell A.J."/>
            <person name="Barry K."/>
            <person name="Miller A.N."/>
            <person name="Grigoriev I.V."/>
            <person name="Debuchy R."/>
            <person name="Gladieux P."/>
            <person name="Hiltunen Thoren M."/>
            <person name="Johannesson H."/>
        </authorList>
    </citation>
    <scope>NUCLEOTIDE SEQUENCE</scope>
    <source>
        <strain evidence="2">PSN324</strain>
    </source>
</reference>
<keyword evidence="1" id="KW-0472">Membrane</keyword>
<feature type="transmembrane region" description="Helical" evidence="1">
    <location>
        <begin position="55"/>
        <end position="74"/>
    </location>
</feature>
<evidence type="ECO:0000256" key="1">
    <source>
        <dbReference type="SAM" id="Phobius"/>
    </source>
</evidence>
<evidence type="ECO:0000313" key="2">
    <source>
        <dbReference type="EMBL" id="KAK4458055.1"/>
    </source>
</evidence>
<organism evidence="2 3">
    <name type="scientific">Cladorrhinum samala</name>
    <dbReference type="NCBI Taxonomy" id="585594"/>
    <lineage>
        <taxon>Eukaryota</taxon>
        <taxon>Fungi</taxon>
        <taxon>Dikarya</taxon>
        <taxon>Ascomycota</taxon>
        <taxon>Pezizomycotina</taxon>
        <taxon>Sordariomycetes</taxon>
        <taxon>Sordariomycetidae</taxon>
        <taxon>Sordariales</taxon>
        <taxon>Podosporaceae</taxon>
        <taxon>Cladorrhinum</taxon>
    </lineage>
</organism>
<reference evidence="2" key="2">
    <citation type="submission" date="2023-06" db="EMBL/GenBank/DDBJ databases">
        <authorList>
            <consortium name="Lawrence Berkeley National Laboratory"/>
            <person name="Mondo S.J."/>
            <person name="Hensen N."/>
            <person name="Bonometti L."/>
            <person name="Westerberg I."/>
            <person name="Brannstrom I.O."/>
            <person name="Guillou S."/>
            <person name="Cros-Aarteil S."/>
            <person name="Calhoun S."/>
            <person name="Haridas S."/>
            <person name="Kuo A."/>
            <person name="Pangilinan J."/>
            <person name="Riley R."/>
            <person name="Labutti K."/>
            <person name="Andreopoulos B."/>
            <person name="Lipzen A."/>
            <person name="Chen C."/>
            <person name="Yanf M."/>
            <person name="Daum C."/>
            <person name="Ng V."/>
            <person name="Clum A."/>
            <person name="Steindorff A."/>
            <person name="Ohm R."/>
            <person name="Martin F."/>
            <person name="Silar P."/>
            <person name="Natvig D."/>
            <person name="Lalanne C."/>
            <person name="Gautier V."/>
            <person name="Ament-Velasquez S.L."/>
            <person name="Kruys A."/>
            <person name="Hutchinson M.I."/>
            <person name="Powell A.J."/>
            <person name="Barry K."/>
            <person name="Miller A.N."/>
            <person name="Grigoriev I.V."/>
            <person name="Debuchy R."/>
            <person name="Gladieux P."/>
            <person name="Thoren M.H."/>
            <person name="Johannesson H."/>
        </authorList>
    </citation>
    <scope>NUCLEOTIDE SEQUENCE</scope>
    <source>
        <strain evidence="2">PSN324</strain>
    </source>
</reference>
<gene>
    <name evidence="2" type="ORF">QBC42DRAFT_277567</name>
</gene>
<dbReference type="AlphaFoldDB" id="A0AAV9HDA7"/>
<keyword evidence="1" id="KW-1133">Transmembrane helix</keyword>
<sequence length="75" mass="8911">MTKKIFFLKIFFVCAHKTFLSITTLLFLLFGRNQSLYVHIGKIRDTTINMGRGQFIRFTFPFLFWNICSPIFLIP</sequence>